<evidence type="ECO:0000256" key="2">
    <source>
        <dbReference type="ARBA" id="ARBA00005417"/>
    </source>
</evidence>
<dbReference type="AlphaFoldDB" id="A0A939D6F7"/>
<dbReference type="GO" id="GO:0043190">
    <property type="term" value="C:ATP-binding cassette (ABC) transporter complex"/>
    <property type="evidence" value="ECO:0007669"/>
    <property type="project" value="TreeGrafter"/>
</dbReference>
<comment type="caution">
    <text evidence="12">The sequence shown here is derived from an EMBL/GenBank/DDBJ whole genome shotgun (WGS) entry which is preliminary data.</text>
</comment>
<dbReference type="InterPro" id="IPR050095">
    <property type="entry name" value="ECF_ABC_transporter_ATP-bd"/>
</dbReference>
<dbReference type="GO" id="GO:0042626">
    <property type="term" value="F:ATPase-coupled transmembrane transporter activity"/>
    <property type="evidence" value="ECO:0007669"/>
    <property type="project" value="TreeGrafter"/>
</dbReference>
<evidence type="ECO:0000313" key="13">
    <source>
        <dbReference type="Proteomes" id="UP000664545"/>
    </source>
</evidence>
<dbReference type="EMBL" id="JAFJZZ010000001">
    <property type="protein sequence ID" value="MBN7771901.1"/>
    <property type="molecule type" value="Genomic_DNA"/>
</dbReference>
<evidence type="ECO:0000256" key="4">
    <source>
        <dbReference type="ARBA" id="ARBA00022475"/>
    </source>
</evidence>
<dbReference type="GO" id="GO:0016887">
    <property type="term" value="F:ATP hydrolysis activity"/>
    <property type="evidence" value="ECO:0007669"/>
    <property type="project" value="InterPro"/>
</dbReference>
<dbReference type="NCBIfam" id="TIGR01166">
    <property type="entry name" value="cbiO"/>
    <property type="match status" value="1"/>
</dbReference>
<evidence type="ECO:0000256" key="3">
    <source>
        <dbReference type="ARBA" id="ARBA00022448"/>
    </source>
</evidence>
<dbReference type="GO" id="GO:0006824">
    <property type="term" value="P:cobalt ion transport"/>
    <property type="evidence" value="ECO:0007669"/>
    <property type="project" value="InterPro"/>
</dbReference>
<evidence type="ECO:0000256" key="5">
    <source>
        <dbReference type="ARBA" id="ARBA00022741"/>
    </source>
</evidence>
<dbReference type="InterPro" id="IPR003439">
    <property type="entry name" value="ABC_transporter-like_ATP-bd"/>
</dbReference>
<dbReference type="Gene3D" id="3.40.50.300">
    <property type="entry name" value="P-loop containing nucleotide triphosphate hydrolases"/>
    <property type="match status" value="1"/>
</dbReference>
<organism evidence="12 13">
    <name type="scientific">Clostridium aminobutyricum</name>
    <dbReference type="NCBI Taxonomy" id="33953"/>
    <lineage>
        <taxon>Bacteria</taxon>
        <taxon>Bacillati</taxon>
        <taxon>Bacillota</taxon>
        <taxon>Clostridia</taxon>
        <taxon>Eubacteriales</taxon>
        <taxon>Clostridiaceae</taxon>
        <taxon>Clostridium</taxon>
    </lineage>
</organism>
<dbReference type="InterPro" id="IPR005876">
    <property type="entry name" value="Co_trans_ATP-bd"/>
</dbReference>
<gene>
    <name evidence="12" type="ORF">JYB65_00810</name>
</gene>
<name>A0A939D6F7_CLOAM</name>
<dbReference type="InterPro" id="IPR003593">
    <property type="entry name" value="AAA+_ATPase"/>
</dbReference>
<evidence type="ECO:0000256" key="9">
    <source>
        <dbReference type="ARBA" id="ARBA00025157"/>
    </source>
</evidence>
<proteinExistence type="inferred from homology"/>
<protein>
    <recommendedName>
        <fullName evidence="10">ABC transporter ATP-binding protein</fullName>
    </recommendedName>
</protein>
<sequence length="290" mass="32403">MDEQNRRNQQPDSDIMVKVDGLYYTYADGTQALRGIDLEIKKGEKVAIMGSNGSGKSTFFLNLNGVFRPQKGNISINGKPLDYSKKGLLEVRRQVGIVFQDPDNQLFSASVTQEISFGVLNLGFPKEEVREKVDQIMDELHITEFKDKPTHFLSGGQKKRVAIADVLVMQPSIVILDEPASALDPKHARMIDEIVDELSRSGITVLLSTHDVERALIWADKIVLFDEGKVLKEGKPEEIFFDEALLEKTNLEKPSVLKIYDGLIKEGLLPKGACMPKTAEELITLFVNTK</sequence>
<keyword evidence="8 10" id="KW-0472">Membrane</keyword>
<dbReference type="PROSITE" id="PS00211">
    <property type="entry name" value="ABC_TRANSPORTER_1"/>
    <property type="match status" value="1"/>
</dbReference>
<keyword evidence="3 10" id="KW-0813">Transport</keyword>
<dbReference type="CDD" id="cd03225">
    <property type="entry name" value="ABC_cobalt_CbiO_domain1"/>
    <property type="match status" value="1"/>
</dbReference>
<evidence type="ECO:0000313" key="12">
    <source>
        <dbReference type="EMBL" id="MBN7771901.1"/>
    </source>
</evidence>
<comment type="function">
    <text evidence="9">Probably part of an ABC transporter complex. Responsible for energy coupling to the transport system.</text>
</comment>
<evidence type="ECO:0000259" key="11">
    <source>
        <dbReference type="PROSITE" id="PS50893"/>
    </source>
</evidence>
<dbReference type="InterPro" id="IPR027417">
    <property type="entry name" value="P-loop_NTPase"/>
</dbReference>
<keyword evidence="6 10" id="KW-0067">ATP-binding</keyword>
<dbReference type="PROSITE" id="PS50893">
    <property type="entry name" value="ABC_TRANSPORTER_2"/>
    <property type="match status" value="1"/>
</dbReference>
<evidence type="ECO:0000256" key="7">
    <source>
        <dbReference type="ARBA" id="ARBA00022967"/>
    </source>
</evidence>
<comment type="similarity">
    <text evidence="2 10">Belongs to the ABC transporter superfamily.</text>
</comment>
<evidence type="ECO:0000256" key="6">
    <source>
        <dbReference type="ARBA" id="ARBA00022840"/>
    </source>
</evidence>
<dbReference type="PANTHER" id="PTHR43553:SF24">
    <property type="entry name" value="ENERGY-COUPLING FACTOR TRANSPORTER ATP-BINDING PROTEIN ECFA1"/>
    <property type="match status" value="1"/>
</dbReference>
<comment type="function">
    <text evidence="10">Part of an ABC transporter complex. Responsible for energy coupling to the transport system.</text>
</comment>
<evidence type="ECO:0000256" key="1">
    <source>
        <dbReference type="ARBA" id="ARBA00004202"/>
    </source>
</evidence>
<dbReference type="Proteomes" id="UP000664545">
    <property type="component" value="Unassembled WGS sequence"/>
</dbReference>
<dbReference type="RefSeq" id="WP_206580684.1">
    <property type="nucleotide sequence ID" value="NZ_JAFJZZ010000001.1"/>
</dbReference>
<dbReference type="GO" id="GO:0005524">
    <property type="term" value="F:ATP binding"/>
    <property type="evidence" value="ECO:0007669"/>
    <property type="project" value="UniProtKB-UniRule"/>
</dbReference>
<reference evidence="12" key="1">
    <citation type="submission" date="2021-02" db="EMBL/GenBank/DDBJ databases">
        <title>Abyssanaerobacter marinus gen.nov., sp., nov, anaerobic bacterium isolated from the Onnuri vent field of Indian Ocean and suggestion of Mogibacteriaceae fam. nov., and proposal of reclassification of ambiguous this family's genus member.</title>
        <authorList>
            <person name="Kim Y.J."/>
            <person name="Yang J.-A."/>
        </authorList>
    </citation>
    <scope>NUCLEOTIDE SEQUENCE</scope>
    <source>
        <strain evidence="12">DSM 2634</strain>
    </source>
</reference>
<keyword evidence="7" id="KW-1278">Translocase</keyword>
<comment type="subcellular location">
    <subcellularLocation>
        <location evidence="1 10">Cell membrane</location>
        <topology evidence="1 10">Peripheral membrane protein</topology>
    </subcellularLocation>
</comment>
<keyword evidence="5 10" id="KW-0547">Nucleotide-binding</keyword>
<accession>A0A939D6F7</accession>
<evidence type="ECO:0000256" key="10">
    <source>
        <dbReference type="RuleBase" id="RU364103"/>
    </source>
</evidence>
<dbReference type="InterPro" id="IPR017871">
    <property type="entry name" value="ABC_transporter-like_CS"/>
</dbReference>
<evidence type="ECO:0000256" key="8">
    <source>
        <dbReference type="ARBA" id="ARBA00023136"/>
    </source>
</evidence>
<dbReference type="Pfam" id="PF00005">
    <property type="entry name" value="ABC_tran"/>
    <property type="match status" value="1"/>
</dbReference>
<dbReference type="InterPro" id="IPR015856">
    <property type="entry name" value="ABC_transpr_CbiO/EcfA_su"/>
</dbReference>
<dbReference type="PANTHER" id="PTHR43553">
    <property type="entry name" value="HEAVY METAL TRANSPORTER"/>
    <property type="match status" value="1"/>
</dbReference>
<dbReference type="FunFam" id="3.40.50.300:FF:000224">
    <property type="entry name" value="Energy-coupling factor transporter ATP-binding protein EcfA"/>
    <property type="match status" value="1"/>
</dbReference>
<keyword evidence="4 10" id="KW-1003">Cell membrane</keyword>
<keyword evidence="13" id="KW-1185">Reference proteome</keyword>
<dbReference type="SMART" id="SM00382">
    <property type="entry name" value="AAA"/>
    <property type="match status" value="1"/>
</dbReference>
<dbReference type="SUPFAM" id="SSF52540">
    <property type="entry name" value="P-loop containing nucleoside triphosphate hydrolases"/>
    <property type="match status" value="1"/>
</dbReference>
<feature type="domain" description="ABC transporter" evidence="11">
    <location>
        <begin position="17"/>
        <end position="252"/>
    </location>
</feature>